<sequence length="578" mass="65541">MIGKIYSDLASFKTVNLHAGLNLILADKAAGSDDGKTRNGAGKSSLVEIISTLLGGSLKKGDLLKTAELELSTFGMTVIINGNPIEVQRTGSNPNKINVISAPKSELPVQSENGKNFITLQEWNEYLGNAYFGLDRHTINQKRAPTFRSLFQYFARPQKGFDSPEKTVAMQSTGAVQIALTYLFKLNWHIAREFEEVRQKDKFVKALKKAATEGALGDILGSTSELKTELTLKTSKAKSTRQALSEFRVLPEYQEKENRVSEISRELAEISTSDITDKEWLLELKQVVKEESVPDTQRAFKLFEEAELELPELVQRRFEEVAKFHESIVQNRRDHLRQEIADIEERITGRLGRKKRLDSERAEIMSLLQSHGALDQYTKLQAMLSKLESEIELLGKKVEATTNLDDKTDEIKVERHNLQRKMRIDHSERDALISEAILSFADFSDQLYDESGRLTIDPTNNGPKFEFDIPGKKSMGKSKMQVFCFDMTLMKLWSSEKARPDILIHDSALFDGVDERQIAKALVIGARVAREHNFQYIVTMNSDDLPDMSEFEDFDLDEHRVDLEITDEDTGGLFGFRF</sequence>
<dbReference type="KEGG" id="amg:AMEC673_02865"/>
<dbReference type="InterPro" id="IPR027417">
    <property type="entry name" value="P-loop_NTPase"/>
</dbReference>
<feature type="coiled-coil region" evidence="1">
    <location>
        <begin position="377"/>
        <end position="404"/>
    </location>
</feature>
<feature type="domain" description="ABC-three component systems C-terminal" evidence="3">
    <location>
        <begin position="290"/>
        <end position="392"/>
    </location>
</feature>
<evidence type="ECO:0000313" key="4">
    <source>
        <dbReference type="EMBL" id="AFT73274.1"/>
    </source>
</evidence>
<keyword evidence="1" id="KW-0175">Coiled coil</keyword>
<dbReference type="AlphaFoldDB" id="A0AB32ZUQ6"/>
<gene>
    <name evidence="4" type="ordered locus">AMEC673_02865</name>
</gene>
<name>A0AB32ZUQ6_ALTME</name>
<evidence type="ECO:0008006" key="6">
    <source>
        <dbReference type="Google" id="ProtNLM"/>
    </source>
</evidence>
<evidence type="ECO:0000313" key="5">
    <source>
        <dbReference type="Proteomes" id="UP000006296"/>
    </source>
</evidence>
<evidence type="ECO:0000259" key="2">
    <source>
        <dbReference type="Pfam" id="PF10088"/>
    </source>
</evidence>
<evidence type="ECO:0000259" key="3">
    <source>
        <dbReference type="Pfam" id="PF20275"/>
    </source>
</evidence>
<dbReference type="InterPro" id="IPR018760">
    <property type="entry name" value="DUF2326"/>
</dbReference>
<protein>
    <recommendedName>
        <fullName evidence="6">DUF2326 domain-containing protein</fullName>
    </recommendedName>
</protein>
<dbReference type="InterPro" id="IPR046919">
    <property type="entry name" value="ABC-3C_CTD10"/>
</dbReference>
<dbReference type="Pfam" id="PF20275">
    <property type="entry name" value="CTD10"/>
    <property type="match status" value="1"/>
</dbReference>
<reference evidence="5" key="1">
    <citation type="journal article" date="2012" name="Sci. Rep.">
        <title>Genomes of surface isolates of Alteromonas macleodii: the life of a widespread marine opportunistic copiotroph.</title>
        <authorList>
            <person name="Lopez-Perez M."/>
            <person name="Gonzaga A."/>
            <person name="Martin-Cuadrado A.B."/>
            <person name="Onyshchenko O."/>
            <person name="Ghavidel A."/>
            <person name="Ghai R."/>
            <person name="Rodriguez-Valera F."/>
        </authorList>
    </citation>
    <scope>NUCLEOTIDE SEQUENCE [LARGE SCALE GENOMIC DNA]</scope>
    <source>
        <strain evidence="5">English Channel 673</strain>
    </source>
</reference>
<organism evidence="4 5">
    <name type="scientific">Alteromonas macleodii (strain English Channel 673)</name>
    <dbReference type="NCBI Taxonomy" id="1004788"/>
    <lineage>
        <taxon>Bacteria</taxon>
        <taxon>Pseudomonadati</taxon>
        <taxon>Pseudomonadota</taxon>
        <taxon>Gammaproteobacteria</taxon>
        <taxon>Alteromonadales</taxon>
        <taxon>Alteromonadaceae</taxon>
        <taxon>Alteromonas/Salinimonas group</taxon>
        <taxon>Alteromonas</taxon>
    </lineage>
</organism>
<evidence type="ECO:0000256" key="1">
    <source>
        <dbReference type="SAM" id="Coils"/>
    </source>
</evidence>
<feature type="domain" description="DUF2326" evidence="2">
    <location>
        <begin position="443"/>
        <end position="578"/>
    </location>
</feature>
<dbReference type="Pfam" id="PF10088">
    <property type="entry name" value="DUF2326"/>
    <property type="match status" value="1"/>
</dbReference>
<dbReference type="RefSeq" id="WP_014975637.1">
    <property type="nucleotide sequence ID" value="NC_018678.1"/>
</dbReference>
<dbReference type="Proteomes" id="UP000006296">
    <property type="component" value="Chromosome"/>
</dbReference>
<dbReference type="Gene3D" id="3.40.50.300">
    <property type="entry name" value="P-loop containing nucleotide triphosphate hydrolases"/>
    <property type="match status" value="1"/>
</dbReference>
<dbReference type="EMBL" id="CP003844">
    <property type="protein sequence ID" value="AFT73274.1"/>
    <property type="molecule type" value="Genomic_DNA"/>
</dbReference>
<proteinExistence type="predicted"/>
<accession>A0AB32ZUQ6</accession>